<evidence type="ECO:0000313" key="2">
    <source>
        <dbReference type="EMBL" id="SKA35576.1"/>
    </source>
</evidence>
<evidence type="ECO:0000313" key="3">
    <source>
        <dbReference type="Proteomes" id="UP000190092"/>
    </source>
</evidence>
<dbReference type="OrthoDB" id="674363at2"/>
<keyword evidence="3" id="KW-1185">Reference proteome</keyword>
<dbReference type="InterPro" id="IPR011944">
    <property type="entry name" value="Steroid_delta5-4_isomerase"/>
</dbReference>
<feature type="domain" description="SnoaL-like" evidence="1">
    <location>
        <begin position="16"/>
        <end position="123"/>
    </location>
</feature>
<gene>
    <name evidence="2" type="ORF">SAMN02745126_05685</name>
</gene>
<organism evidence="2 3">
    <name type="scientific">Enhydrobacter aerosaccus</name>
    <dbReference type="NCBI Taxonomy" id="225324"/>
    <lineage>
        <taxon>Bacteria</taxon>
        <taxon>Pseudomonadati</taxon>
        <taxon>Pseudomonadota</taxon>
        <taxon>Alphaproteobacteria</taxon>
        <taxon>Hyphomicrobiales</taxon>
        <taxon>Enhydrobacter</taxon>
    </lineage>
</organism>
<name>A0A1T4T556_9HYPH</name>
<dbReference type="RefSeq" id="WP_085937420.1">
    <property type="nucleotide sequence ID" value="NZ_FUWJ01000013.1"/>
</dbReference>
<dbReference type="Proteomes" id="UP000190092">
    <property type="component" value="Unassembled WGS sequence"/>
</dbReference>
<sequence length="140" mass="15265">MPDHPPYPSPHPLHDVIAAADRAITDEDFDAVMTFYTEDATLVVKPGLNATGTEQIRRAFEAIAEHFNHSLVVTQGELVVIEGGDTALVVAETMLDWTQKDGALASATRRATYVFRKQADGSWLCAVDNSYGTDLVMSEV</sequence>
<protein>
    <recommendedName>
        <fullName evidence="1">SnoaL-like domain-containing protein</fullName>
    </recommendedName>
</protein>
<dbReference type="STRING" id="225324.SAMN02745126_05685"/>
<proteinExistence type="predicted"/>
<dbReference type="InterPro" id="IPR032710">
    <property type="entry name" value="NTF2-like_dom_sf"/>
</dbReference>
<dbReference type="SUPFAM" id="SSF54427">
    <property type="entry name" value="NTF2-like"/>
    <property type="match status" value="1"/>
</dbReference>
<dbReference type="Pfam" id="PF13474">
    <property type="entry name" value="SnoaL_3"/>
    <property type="match status" value="1"/>
</dbReference>
<evidence type="ECO:0000259" key="1">
    <source>
        <dbReference type="Pfam" id="PF13474"/>
    </source>
</evidence>
<accession>A0A1T4T556</accession>
<dbReference type="EMBL" id="FUWJ01000013">
    <property type="protein sequence ID" value="SKA35576.1"/>
    <property type="molecule type" value="Genomic_DNA"/>
</dbReference>
<dbReference type="AlphaFoldDB" id="A0A1T4T556"/>
<reference evidence="3" key="1">
    <citation type="submission" date="2017-02" db="EMBL/GenBank/DDBJ databases">
        <authorList>
            <person name="Varghese N."/>
            <person name="Submissions S."/>
        </authorList>
    </citation>
    <scope>NUCLEOTIDE SEQUENCE [LARGE SCALE GENOMIC DNA]</scope>
    <source>
        <strain evidence="3">ATCC 27094</strain>
    </source>
</reference>
<dbReference type="InterPro" id="IPR037401">
    <property type="entry name" value="SnoaL-like"/>
</dbReference>
<dbReference type="Gene3D" id="3.10.450.50">
    <property type="match status" value="1"/>
</dbReference>
<dbReference type="NCBIfam" id="TIGR02246">
    <property type="entry name" value="SgcJ/EcaC family oxidoreductase"/>
    <property type="match status" value="1"/>
</dbReference>